<evidence type="ECO:0000313" key="3">
    <source>
        <dbReference type="EMBL" id="MFC3682965.1"/>
    </source>
</evidence>
<dbReference type="PANTHER" id="PTHR32114">
    <property type="entry name" value="ABC TRANSPORTER ABCH.3"/>
    <property type="match status" value="1"/>
</dbReference>
<feature type="coiled-coil region" evidence="1">
    <location>
        <begin position="385"/>
        <end position="415"/>
    </location>
</feature>
<comment type="caution">
    <text evidence="3">The sequence shown here is derived from an EMBL/GenBank/DDBJ whole genome shotgun (WGS) entry which is preliminary data.</text>
</comment>
<organism evidence="3 4">
    <name type="scientific">Hydrogenophaga luteola</name>
    <dbReference type="NCBI Taxonomy" id="1591122"/>
    <lineage>
        <taxon>Bacteria</taxon>
        <taxon>Pseudomonadati</taxon>
        <taxon>Pseudomonadota</taxon>
        <taxon>Betaproteobacteria</taxon>
        <taxon>Burkholderiales</taxon>
        <taxon>Comamonadaceae</taxon>
        <taxon>Hydrogenophaga</taxon>
    </lineage>
</organism>
<dbReference type="InterPro" id="IPR038729">
    <property type="entry name" value="Rad50/SbcC_AAA"/>
</dbReference>
<dbReference type="Proteomes" id="UP001595729">
    <property type="component" value="Unassembled WGS sequence"/>
</dbReference>
<feature type="domain" description="Rad50/SbcC-type AAA" evidence="2">
    <location>
        <begin position="9"/>
        <end position="236"/>
    </location>
</feature>
<reference evidence="4" key="1">
    <citation type="journal article" date="2019" name="Int. J. Syst. Evol. Microbiol.">
        <title>The Global Catalogue of Microorganisms (GCM) 10K type strain sequencing project: providing services to taxonomists for standard genome sequencing and annotation.</title>
        <authorList>
            <consortium name="The Broad Institute Genomics Platform"/>
            <consortium name="The Broad Institute Genome Sequencing Center for Infectious Disease"/>
            <person name="Wu L."/>
            <person name="Ma J."/>
        </authorList>
    </citation>
    <scope>NUCLEOTIDE SEQUENCE [LARGE SCALE GENOMIC DNA]</scope>
    <source>
        <strain evidence="4">KCTC 42501</strain>
    </source>
</reference>
<dbReference type="InterPro" id="IPR017599">
    <property type="entry name" value="DNA_S_DndD"/>
</dbReference>
<evidence type="ECO:0000313" key="4">
    <source>
        <dbReference type="Proteomes" id="UP001595729"/>
    </source>
</evidence>
<feature type="coiled-coil region" evidence="1">
    <location>
        <begin position="209"/>
        <end position="257"/>
    </location>
</feature>
<dbReference type="NCBIfam" id="TIGR03185">
    <property type="entry name" value="DNA_S_dndD"/>
    <property type="match status" value="1"/>
</dbReference>
<name>A0ABV7VZU3_9BURK</name>
<evidence type="ECO:0000259" key="2">
    <source>
        <dbReference type="Pfam" id="PF13476"/>
    </source>
</evidence>
<dbReference type="InterPro" id="IPR027417">
    <property type="entry name" value="P-loop_NTPase"/>
</dbReference>
<dbReference type="Pfam" id="PF13476">
    <property type="entry name" value="AAA_23"/>
    <property type="match status" value="1"/>
</dbReference>
<keyword evidence="4" id="KW-1185">Reference proteome</keyword>
<dbReference type="PANTHER" id="PTHR32114:SF2">
    <property type="entry name" value="ABC TRANSPORTER ABCH.3"/>
    <property type="match status" value="1"/>
</dbReference>
<dbReference type="EMBL" id="JBHRXX010000002">
    <property type="protein sequence ID" value="MFC3682965.1"/>
    <property type="molecule type" value="Genomic_DNA"/>
</dbReference>
<dbReference type="SUPFAM" id="SSF52540">
    <property type="entry name" value="P-loop containing nucleoside triphosphate hydrolases"/>
    <property type="match status" value="1"/>
</dbReference>
<evidence type="ECO:0000256" key="1">
    <source>
        <dbReference type="SAM" id="Coils"/>
    </source>
</evidence>
<proteinExistence type="predicted"/>
<keyword evidence="1" id="KW-0175">Coiled coil</keyword>
<dbReference type="RefSeq" id="WP_382171685.1">
    <property type="nucleotide sequence ID" value="NZ_JBHRXX010000002.1"/>
</dbReference>
<sequence>MAGITIKALSVENLGPFRERQTIDLSVKTGKPVVLIKALNGSGKTTLLTALQVGLYGQKALSDLKRSEYEQLILGLKRRDTPGNSVVEITVEVEIGAARRQLLVRREWSVRGETLNEQISVSEDGSIDLDFSQGWDEFIGSILPAELVQLFLFDGEKIEALANPDRLPELLKRATEVFLGIGGIDALSNDLKALERRAVLKNKGSSEAFDAARANLLSWQSQLEELVRKVETLTQEKASAQNSADQAENALNRFNAEAQRKGLVAYEQAAEIRSTVVHARKAVEAARAELIDAMSDPVLPIAWAASLWSQYKQTWEQDQKVKHAKLLGQEFKKRDQRILAVLEKGLPKGTAVALRQALDADLKSYTATRGPNVPRMLDADPRDAERQLEIARSRVRRQLEQIQDAQTQVDRAEQRIGQIPAEEQVAGILIQLQERSKAASLAAAHLAQVVQQLEDAQSNMTHVNMRLKAAQDRIGAEFRDRSMESKSLEASARARKALVLFKDRLLASKAQWLSSMITTEFQKLLRKRNLMTSVVVDPQTYRVSILDSKQQELPMDRLSAGERQLLATSVLSALIKERKGRFPVVVDTPLARLDQQHRSALIKGFFATVSHQVVVLSTDQEVEGPAYTALRPFNSQEYELSYDDSTGCTTARRVHGSGMQ</sequence>
<protein>
    <submittedName>
        <fullName evidence="3">DNA sulfur modification protein DndD</fullName>
    </submittedName>
</protein>
<accession>A0ABV7VZU3</accession>
<gene>
    <name evidence="3" type="primary">dndD</name>
    <name evidence="3" type="ORF">ACFOPI_05125</name>
</gene>
<dbReference type="Gene3D" id="3.40.50.300">
    <property type="entry name" value="P-loop containing nucleotide triphosphate hydrolases"/>
    <property type="match status" value="2"/>
</dbReference>